<dbReference type="Proteomes" id="UP000245934">
    <property type="component" value="Unassembled WGS sequence"/>
</dbReference>
<evidence type="ECO:0000313" key="3">
    <source>
        <dbReference type="Proteomes" id="UP000245934"/>
    </source>
</evidence>
<dbReference type="PANTHER" id="PTHR34203">
    <property type="entry name" value="METHYLTRANSFERASE, FKBM FAMILY PROTEIN"/>
    <property type="match status" value="1"/>
</dbReference>
<evidence type="ECO:0000313" key="2">
    <source>
        <dbReference type="EMBL" id="PWR69504.1"/>
    </source>
</evidence>
<dbReference type="SUPFAM" id="SSF53335">
    <property type="entry name" value="S-adenosyl-L-methionine-dependent methyltransferases"/>
    <property type="match status" value="1"/>
</dbReference>
<dbReference type="InterPro" id="IPR029063">
    <property type="entry name" value="SAM-dependent_MTases_sf"/>
</dbReference>
<comment type="caution">
    <text evidence="2">The sequence shown here is derived from an EMBL/GenBank/DDBJ whole genome shotgun (WGS) entry which is preliminary data.</text>
</comment>
<dbReference type="InterPro" id="IPR052514">
    <property type="entry name" value="SAM-dependent_MTase"/>
</dbReference>
<name>A0A2V2MMN4_9EURY</name>
<reference evidence="2 3" key="1">
    <citation type="submission" date="2018-05" db="EMBL/GenBank/DDBJ databases">
        <title>Draft genome of Methanospirillum stamsii Pt1.</title>
        <authorList>
            <person name="Dueholm M.S."/>
            <person name="Nielsen P.H."/>
            <person name="Bakmann L.F."/>
            <person name="Otzen D.E."/>
        </authorList>
    </citation>
    <scope>NUCLEOTIDE SEQUENCE [LARGE SCALE GENOMIC DNA]</scope>
    <source>
        <strain evidence="2 3">Pt1</strain>
    </source>
</reference>
<dbReference type="Gene3D" id="3.40.50.150">
    <property type="entry name" value="Vaccinia Virus protein VP39"/>
    <property type="match status" value="1"/>
</dbReference>
<dbReference type="AlphaFoldDB" id="A0A2V2MMN4"/>
<dbReference type="NCBIfam" id="TIGR01444">
    <property type="entry name" value="fkbM_fam"/>
    <property type="match status" value="1"/>
</dbReference>
<sequence>MDSTNNYSVYTLICSIRQKYPWMINFLNSVVIYPYRRIMAEYYYNKTPNQIYSFFHEGIRVSLFLPFRKDLIEQTIIVKKTFFEASELNIVRQFIPENTVYVDIGANIGNHLVFFGLFTSSKKIYGFEPNSEIFPILVENVKLNNLEQKTILKQVAIGSEKSKGNLVESSDKTHIAYTNKSVCVCESGNIDILPLDLVVEEKIGLMKIDVEGMELDVIKGSMNRISSDKPIIFIESDKIEKVIELLNPTNYYIEKSLANYNYLLLPK</sequence>
<evidence type="ECO:0000259" key="1">
    <source>
        <dbReference type="Pfam" id="PF05050"/>
    </source>
</evidence>
<dbReference type="Pfam" id="PF05050">
    <property type="entry name" value="Methyltransf_21"/>
    <property type="match status" value="1"/>
</dbReference>
<dbReference type="EMBL" id="QGMZ01000076">
    <property type="protein sequence ID" value="PWR69504.1"/>
    <property type="molecule type" value="Genomic_DNA"/>
</dbReference>
<protein>
    <recommendedName>
        <fullName evidence="1">Methyltransferase FkbM domain-containing protein</fullName>
    </recommendedName>
</protein>
<dbReference type="InterPro" id="IPR006342">
    <property type="entry name" value="FkbM_mtfrase"/>
</dbReference>
<gene>
    <name evidence="2" type="ORF">DLD82_17955</name>
</gene>
<organism evidence="2 3">
    <name type="scientific">Methanospirillum stamsii</name>
    <dbReference type="NCBI Taxonomy" id="1277351"/>
    <lineage>
        <taxon>Archaea</taxon>
        <taxon>Methanobacteriati</taxon>
        <taxon>Methanobacteriota</taxon>
        <taxon>Stenosarchaea group</taxon>
        <taxon>Methanomicrobia</taxon>
        <taxon>Methanomicrobiales</taxon>
        <taxon>Methanospirillaceae</taxon>
        <taxon>Methanospirillum</taxon>
    </lineage>
</organism>
<keyword evidence="3" id="KW-1185">Reference proteome</keyword>
<proteinExistence type="predicted"/>
<dbReference type="PANTHER" id="PTHR34203:SF15">
    <property type="entry name" value="SLL1173 PROTEIN"/>
    <property type="match status" value="1"/>
</dbReference>
<accession>A0A2V2MMN4</accession>
<feature type="domain" description="Methyltransferase FkbM" evidence="1">
    <location>
        <begin position="103"/>
        <end position="240"/>
    </location>
</feature>